<dbReference type="Pfam" id="PF01163">
    <property type="entry name" value="RIO1"/>
    <property type="match status" value="1"/>
</dbReference>
<evidence type="ECO:0000256" key="4">
    <source>
        <dbReference type="ARBA" id="ARBA00022679"/>
    </source>
</evidence>
<proteinExistence type="inferred from homology"/>
<dbReference type="GO" id="GO:0005524">
    <property type="term" value="F:ATP binding"/>
    <property type="evidence" value="ECO:0007669"/>
    <property type="project" value="UniProtKB-KW"/>
</dbReference>
<evidence type="ECO:0000256" key="3">
    <source>
        <dbReference type="ARBA" id="ARBA00022527"/>
    </source>
</evidence>
<reference evidence="12" key="2">
    <citation type="submission" date="2017-01" db="EMBL/GenBank/DDBJ databases">
        <authorList>
            <person name="Mah S.A."/>
            <person name="Swanson W.J."/>
            <person name="Moy G.W."/>
            <person name="Vacquier V.D."/>
        </authorList>
    </citation>
    <scope>NUCLEOTIDE SEQUENCE</scope>
    <source>
        <strain evidence="12">ALG-7-W6</strain>
    </source>
</reference>
<evidence type="ECO:0000256" key="9">
    <source>
        <dbReference type="ARBA" id="ARBA00047899"/>
    </source>
</evidence>
<dbReference type="GO" id="GO:0005634">
    <property type="term" value="C:nucleus"/>
    <property type="evidence" value="ECO:0007669"/>
    <property type="project" value="TreeGrafter"/>
</dbReference>
<comment type="catalytic activity">
    <reaction evidence="10">
        <text>L-seryl-[protein] + ATP = O-phospho-L-seryl-[protein] + ADP + H(+)</text>
        <dbReference type="Rhea" id="RHEA:17989"/>
        <dbReference type="Rhea" id="RHEA-COMP:9863"/>
        <dbReference type="Rhea" id="RHEA-COMP:11604"/>
        <dbReference type="ChEBI" id="CHEBI:15378"/>
        <dbReference type="ChEBI" id="CHEBI:29999"/>
        <dbReference type="ChEBI" id="CHEBI:30616"/>
        <dbReference type="ChEBI" id="CHEBI:83421"/>
        <dbReference type="ChEBI" id="CHEBI:456216"/>
        <dbReference type="EC" id="2.7.11.1"/>
    </reaction>
</comment>
<evidence type="ECO:0000313" key="12">
    <source>
        <dbReference type="EMBL" id="OLY80015.1"/>
    </source>
</evidence>
<dbReference type="GO" id="GO:0008033">
    <property type="term" value="P:tRNA processing"/>
    <property type="evidence" value="ECO:0007669"/>
    <property type="project" value="UniProtKB-KW"/>
</dbReference>
<evidence type="ECO:0000256" key="6">
    <source>
        <dbReference type="ARBA" id="ARBA00022741"/>
    </source>
</evidence>
<dbReference type="PROSITE" id="PS50011">
    <property type="entry name" value="PROTEIN_KINASE_DOM"/>
    <property type="match status" value="1"/>
</dbReference>
<dbReference type="GO" id="GO:0004674">
    <property type="term" value="F:protein serine/threonine kinase activity"/>
    <property type="evidence" value="ECO:0007669"/>
    <property type="project" value="UniProtKB-KW"/>
</dbReference>
<reference evidence="12 14" key="1">
    <citation type="journal article" date="2016" name="Mol. Biol. Evol.">
        <title>Genome-Wide Survey of Gut Fungi (Harpellales) Reveals the First Horizontally Transferred Ubiquitin Gene from a Mosquito Host.</title>
        <authorList>
            <person name="Wang Y."/>
            <person name="White M.M."/>
            <person name="Kvist S."/>
            <person name="Moncalvo J.M."/>
        </authorList>
    </citation>
    <scope>NUCLEOTIDE SEQUENCE [LARGE SCALE GENOMIC DNA]</scope>
    <source>
        <strain evidence="12 14">ALG-7-W6</strain>
    </source>
</reference>
<dbReference type="Proteomes" id="UP000187455">
    <property type="component" value="Unassembled WGS sequence"/>
</dbReference>
<comment type="caution">
    <text evidence="12">The sequence shown here is derived from an EMBL/GenBank/DDBJ whole genome shotgun (WGS) entry which is preliminary data.</text>
</comment>
<comment type="catalytic activity">
    <reaction evidence="9">
        <text>L-threonyl-[protein] + ATP = O-phospho-L-threonyl-[protein] + ADP + H(+)</text>
        <dbReference type="Rhea" id="RHEA:46608"/>
        <dbReference type="Rhea" id="RHEA-COMP:11060"/>
        <dbReference type="Rhea" id="RHEA-COMP:11605"/>
        <dbReference type="ChEBI" id="CHEBI:15378"/>
        <dbReference type="ChEBI" id="CHEBI:30013"/>
        <dbReference type="ChEBI" id="CHEBI:30616"/>
        <dbReference type="ChEBI" id="CHEBI:61977"/>
        <dbReference type="ChEBI" id="CHEBI:456216"/>
        <dbReference type="EC" id="2.7.11.1"/>
    </reaction>
</comment>
<dbReference type="InterPro" id="IPR018934">
    <property type="entry name" value="RIO_dom"/>
</dbReference>
<comment type="similarity">
    <text evidence="1">Belongs to the protein kinase superfamily. BUD32 family.</text>
</comment>
<evidence type="ECO:0000256" key="5">
    <source>
        <dbReference type="ARBA" id="ARBA00022694"/>
    </source>
</evidence>
<dbReference type="GO" id="GO:0005829">
    <property type="term" value="C:cytosol"/>
    <property type="evidence" value="ECO:0007669"/>
    <property type="project" value="TreeGrafter"/>
</dbReference>
<keyword evidence="8" id="KW-0067">ATP-binding</keyword>
<dbReference type="OrthoDB" id="3399at2759"/>
<evidence type="ECO:0000256" key="7">
    <source>
        <dbReference type="ARBA" id="ARBA00022777"/>
    </source>
</evidence>
<dbReference type="Gene3D" id="1.10.510.10">
    <property type="entry name" value="Transferase(Phosphotransferase) domain 1"/>
    <property type="match status" value="1"/>
</dbReference>
<dbReference type="EMBL" id="LSSL01003876">
    <property type="protein sequence ID" value="OLY80015.1"/>
    <property type="molecule type" value="Genomic_DNA"/>
</dbReference>
<organism evidence="12 14">
    <name type="scientific">Smittium mucronatum</name>
    <dbReference type="NCBI Taxonomy" id="133383"/>
    <lineage>
        <taxon>Eukaryota</taxon>
        <taxon>Fungi</taxon>
        <taxon>Fungi incertae sedis</taxon>
        <taxon>Zoopagomycota</taxon>
        <taxon>Kickxellomycotina</taxon>
        <taxon>Harpellomycetes</taxon>
        <taxon>Harpellales</taxon>
        <taxon>Legeriomycetaceae</taxon>
        <taxon>Smittium</taxon>
    </lineage>
</organism>
<accession>A0A1R0GT08</accession>
<dbReference type="PROSITE" id="PS00109">
    <property type="entry name" value="PROTEIN_KINASE_TYR"/>
    <property type="match status" value="1"/>
</dbReference>
<name>A0A1R0GT08_9FUNG</name>
<protein>
    <recommendedName>
        <fullName evidence="2">non-specific serine/threonine protein kinase</fullName>
        <ecNumber evidence="2">2.7.11.1</ecNumber>
    </recommendedName>
</protein>
<evidence type="ECO:0000313" key="14">
    <source>
        <dbReference type="Proteomes" id="UP000187455"/>
    </source>
</evidence>
<evidence type="ECO:0000256" key="8">
    <source>
        <dbReference type="ARBA" id="ARBA00022840"/>
    </source>
</evidence>
<dbReference type="GO" id="GO:0070525">
    <property type="term" value="P:tRNA threonylcarbamoyladenosine metabolic process"/>
    <property type="evidence" value="ECO:0007669"/>
    <property type="project" value="TreeGrafter"/>
</dbReference>
<evidence type="ECO:0000313" key="13">
    <source>
        <dbReference type="EMBL" id="OLY85447.1"/>
    </source>
</evidence>
<dbReference type="SUPFAM" id="SSF56112">
    <property type="entry name" value="Protein kinase-like (PK-like)"/>
    <property type="match status" value="1"/>
</dbReference>
<keyword evidence="3" id="KW-0723">Serine/threonine-protein kinase</keyword>
<dbReference type="EC" id="2.7.11.1" evidence="2"/>
<dbReference type="PANTHER" id="PTHR12209:SF0">
    <property type="entry name" value="EKC_KEOPS COMPLEX SUBUNIT TP53RK"/>
    <property type="match status" value="1"/>
</dbReference>
<keyword evidence="6" id="KW-0547">Nucleotide-binding</keyword>
<evidence type="ECO:0000256" key="10">
    <source>
        <dbReference type="ARBA" id="ARBA00048679"/>
    </source>
</evidence>
<gene>
    <name evidence="13" type="ORF">AYI68_g351</name>
    <name evidence="12" type="ORF">AYI68_g5900</name>
</gene>
<keyword evidence="5" id="KW-0819">tRNA processing</keyword>
<dbReference type="InterPro" id="IPR011009">
    <property type="entry name" value="Kinase-like_dom_sf"/>
</dbReference>
<dbReference type="AlphaFoldDB" id="A0A1R0GT08"/>
<keyword evidence="4" id="KW-0808">Transferase</keyword>
<feature type="domain" description="Protein kinase" evidence="11">
    <location>
        <begin position="1"/>
        <end position="129"/>
    </location>
</feature>
<dbReference type="GO" id="GO:0000408">
    <property type="term" value="C:EKC/KEOPS complex"/>
    <property type="evidence" value="ECO:0007669"/>
    <property type="project" value="TreeGrafter"/>
</dbReference>
<sequence length="129" mass="14291">MEYVVGEMVKTILARGGKEGLGEEVGRVLAKMHDCGIIHGDLTTSNMIFNENEGLVLIDFGLGFSSDLAEDKAVDLYVFERALISTTPDCDDFLDSFYKSYSSISTKSKGVLDRLQDVRIRGRKRDMTG</sequence>
<keyword evidence="14" id="KW-1185">Reference proteome</keyword>
<dbReference type="PANTHER" id="PTHR12209">
    <property type="entry name" value="NON-SPECIFIC SERINE/THREONINE PROTEIN KINASE"/>
    <property type="match status" value="1"/>
</dbReference>
<evidence type="ECO:0000256" key="2">
    <source>
        <dbReference type="ARBA" id="ARBA00012513"/>
    </source>
</evidence>
<dbReference type="STRING" id="133383.A0A1R0GT08"/>
<dbReference type="InterPro" id="IPR008266">
    <property type="entry name" value="Tyr_kinase_AS"/>
</dbReference>
<evidence type="ECO:0000256" key="1">
    <source>
        <dbReference type="ARBA" id="ARBA00010630"/>
    </source>
</evidence>
<dbReference type="InterPro" id="IPR000719">
    <property type="entry name" value="Prot_kinase_dom"/>
</dbReference>
<keyword evidence="7 12" id="KW-0418">Kinase</keyword>
<dbReference type="EMBL" id="LSSL01000103">
    <property type="protein sequence ID" value="OLY85447.1"/>
    <property type="molecule type" value="Genomic_DNA"/>
</dbReference>
<evidence type="ECO:0000259" key="11">
    <source>
        <dbReference type="PROSITE" id="PS50011"/>
    </source>
</evidence>